<dbReference type="PANTHER" id="PTHR31521">
    <property type="entry name" value="EXPRESSED PROTEIN"/>
    <property type="match status" value="1"/>
</dbReference>
<proteinExistence type="predicted"/>
<gene>
    <name evidence="3" type="primary">NAL1</name>
    <name evidence="3" type="ORF">SDJN03_01315</name>
</gene>
<reference evidence="3 4" key="1">
    <citation type="journal article" date="2021" name="Hortic Res">
        <title>The domestication of Cucurbita argyrosperma as revealed by the genome of its wild relative.</title>
        <authorList>
            <person name="Barrera-Redondo J."/>
            <person name="Sanchez-de la Vega G."/>
            <person name="Aguirre-Liguori J.A."/>
            <person name="Castellanos-Morales G."/>
            <person name="Gutierrez-Guerrero Y.T."/>
            <person name="Aguirre-Dugua X."/>
            <person name="Aguirre-Planter E."/>
            <person name="Tenaillon M.I."/>
            <person name="Lira-Saade R."/>
            <person name="Eguiarte L.E."/>
        </authorList>
    </citation>
    <scope>NUCLEOTIDE SEQUENCE [LARGE SCALE GENOMIC DNA]</scope>
    <source>
        <strain evidence="3">JBR-2021</strain>
    </source>
</reference>
<feature type="non-terminal residue" evidence="3">
    <location>
        <position position="1"/>
    </location>
</feature>
<name>A0AAV6PAL1_9ROSI</name>
<dbReference type="Pfam" id="PF25819">
    <property type="entry name" value="Nal1_C"/>
    <property type="match status" value="1"/>
</dbReference>
<protein>
    <submittedName>
        <fullName evidence="3">Protein NARROW LEAF 1</fullName>
    </submittedName>
</protein>
<dbReference type="PANTHER" id="PTHR31521:SF3">
    <property type="entry name" value="TRYPSIN FAMILY PROTEIN"/>
    <property type="match status" value="1"/>
</dbReference>
<feature type="domain" description="Nal1 N-terminal" evidence="1">
    <location>
        <begin position="175"/>
        <end position="254"/>
    </location>
</feature>
<dbReference type="Proteomes" id="UP000685013">
    <property type="component" value="Chromosome 1"/>
</dbReference>
<dbReference type="InterPro" id="IPR057906">
    <property type="entry name" value="Nal1"/>
</dbReference>
<dbReference type="EMBL" id="JAGKQH010000001">
    <property type="protein sequence ID" value="KAG6607973.1"/>
    <property type="molecule type" value="Genomic_DNA"/>
</dbReference>
<accession>A0AAV6PAL1</accession>
<organism evidence="3 4">
    <name type="scientific">Cucurbita argyrosperma subsp. sororia</name>
    <dbReference type="NCBI Taxonomy" id="37648"/>
    <lineage>
        <taxon>Eukaryota</taxon>
        <taxon>Viridiplantae</taxon>
        <taxon>Streptophyta</taxon>
        <taxon>Embryophyta</taxon>
        <taxon>Tracheophyta</taxon>
        <taxon>Spermatophyta</taxon>
        <taxon>Magnoliopsida</taxon>
        <taxon>eudicotyledons</taxon>
        <taxon>Gunneridae</taxon>
        <taxon>Pentapetalae</taxon>
        <taxon>rosids</taxon>
        <taxon>fabids</taxon>
        <taxon>Cucurbitales</taxon>
        <taxon>Cucurbitaceae</taxon>
        <taxon>Cucurbiteae</taxon>
        <taxon>Cucurbita</taxon>
    </lineage>
</organism>
<evidence type="ECO:0000259" key="2">
    <source>
        <dbReference type="Pfam" id="PF25819"/>
    </source>
</evidence>
<dbReference type="InterPro" id="IPR057905">
    <property type="entry name" value="Nal1_N"/>
</dbReference>
<feature type="domain" description="Nal1 C-terminal" evidence="2">
    <location>
        <begin position="267"/>
        <end position="533"/>
    </location>
</feature>
<dbReference type="InterPro" id="IPR057904">
    <property type="entry name" value="Nal1_C"/>
</dbReference>
<dbReference type="AlphaFoldDB" id="A0AAV6PAL1"/>
<dbReference type="Pfam" id="PF25608">
    <property type="entry name" value="NAL1_N"/>
    <property type="match status" value="1"/>
</dbReference>
<keyword evidence="4" id="KW-1185">Reference proteome</keyword>
<comment type="caution">
    <text evidence="3">The sequence shown here is derived from an EMBL/GenBank/DDBJ whole genome shotgun (WGS) entry which is preliminary data.</text>
</comment>
<sequence length="679" mass="73949">MLHRSKSFDRNLPRNEPPLQKEACATIDLRCWNRAAAVEVEDRDSVATRELVIAPLVLESLAAPSSSDSPLLPVNCIMEQTRHNSRINCSGSTPSEESALDLERNCYGHSNLPSFSPPTLQPFASAGQHCESNAAYFSWPTPIRLSVAAEERANYFANLQKGVLPDILRPLPKGQRATTLLELMTIRAFHSKILRCYSLGTAIGFRIQKGVLTDIPAILVFVSRKVHKQWLSPIQCLPTALEGPGGVWCDVDVVEFSYFGAPNPAPKEQLYTEIVDDLRGSDLCIGSGSQVASQETYGTLGAIVRSQTGSRQVGFLTNRHVAVDLDYPNQKMFHPLPPTLGPGVYLGAVERATSFITDELWYGIFAGINPETFVRADGAFIPFADDFDMSTVTTSVKGVGEVGDVKFIDLQSPISTLIGKQVVKVGRSSGLTTGTVLAYALEYNDEKGICFLTDFLVVGENQQTFDLEGDSGSLIILKGENRESLQPIGIIWGGTANRGRLKLKVGQPPENWTSGVDLGRLLNLLELDLITTDDGFKAAVQEQRTVSATVIGSIVGDSSPPDTTLPKDKSEEKFEPLGFQIQHMPTEVEPSSAKDRPLLETEFHLEAGTSTAPSVEHQFIPSLFSCSPSLSNSTLGRAVSQNLSSLRSDCEDISVSLHLGDHEAKRRRSDASVSMEELK</sequence>
<evidence type="ECO:0000313" key="4">
    <source>
        <dbReference type="Proteomes" id="UP000685013"/>
    </source>
</evidence>
<evidence type="ECO:0000259" key="1">
    <source>
        <dbReference type="Pfam" id="PF25608"/>
    </source>
</evidence>
<evidence type="ECO:0000313" key="3">
    <source>
        <dbReference type="EMBL" id="KAG6607973.1"/>
    </source>
</evidence>